<reference evidence="11" key="2">
    <citation type="submission" date="2025-08" db="UniProtKB">
        <authorList>
            <consortium name="Ensembl"/>
        </authorList>
    </citation>
    <scope>IDENTIFICATION</scope>
</reference>
<feature type="transmembrane region" description="Helical" evidence="9">
    <location>
        <begin position="169"/>
        <end position="202"/>
    </location>
</feature>
<dbReference type="PRINTS" id="PR00237">
    <property type="entry name" value="GPCRRHODOPSN"/>
</dbReference>
<keyword evidence="5" id="KW-0297">G-protein coupled receptor</keyword>
<keyword evidence="12" id="KW-1185">Reference proteome</keyword>
<organism evidence="11 12">
    <name type="scientific">Pygocentrus nattereri</name>
    <name type="common">Red-bellied piranha</name>
    <dbReference type="NCBI Taxonomy" id="42514"/>
    <lineage>
        <taxon>Eukaryota</taxon>
        <taxon>Metazoa</taxon>
        <taxon>Chordata</taxon>
        <taxon>Craniata</taxon>
        <taxon>Vertebrata</taxon>
        <taxon>Euteleostomi</taxon>
        <taxon>Actinopterygii</taxon>
        <taxon>Neopterygii</taxon>
        <taxon>Teleostei</taxon>
        <taxon>Ostariophysi</taxon>
        <taxon>Characiformes</taxon>
        <taxon>Characoidei</taxon>
        <taxon>Pygocentrus</taxon>
    </lineage>
</organism>
<keyword evidence="3 9" id="KW-0812">Transmembrane</keyword>
<evidence type="ECO:0000256" key="9">
    <source>
        <dbReference type="SAM" id="Phobius"/>
    </source>
</evidence>
<feature type="transmembrane region" description="Helical" evidence="9">
    <location>
        <begin position="127"/>
        <end position="149"/>
    </location>
</feature>
<feature type="transmembrane region" description="Helical" evidence="9">
    <location>
        <begin position="223"/>
        <end position="250"/>
    </location>
</feature>
<dbReference type="GO" id="GO:0005886">
    <property type="term" value="C:plasma membrane"/>
    <property type="evidence" value="ECO:0007669"/>
    <property type="project" value="UniProtKB-SubCell"/>
</dbReference>
<evidence type="ECO:0000256" key="1">
    <source>
        <dbReference type="ARBA" id="ARBA00004651"/>
    </source>
</evidence>
<dbReference type="PANTHER" id="PTHR24231:SF38">
    <property type="entry name" value="G-PROTEIN COUPLED RECEPTORS FAMILY 1 PROFILE DOMAIN-CONTAINING PROTEIN"/>
    <property type="match status" value="1"/>
</dbReference>
<evidence type="ECO:0000313" key="11">
    <source>
        <dbReference type="Ensembl" id="ENSPNAP00000011992.2"/>
    </source>
</evidence>
<evidence type="ECO:0000256" key="7">
    <source>
        <dbReference type="ARBA" id="ARBA00023170"/>
    </source>
</evidence>
<sequence>SQFQDHPWYCSTLLVLFIIGLPVGVLGNMFAILNYTCCRRSWTTGTVFLLNLAVCDFAWLLLLPFTLYFTMQHPNYASFYVYCQLKKTFFNINVYGSIFFLALISFDRYAGTVHPISSKRWWNSRKACICCVFTWLLLLVGSIPDFFITFGVRRPDNTTFWMDHFYGPFTYVTIISLLRTLVGFLLPLGLMGGFYAHMIKVLKTMPGRLARQNGAVRRAGKPLVLITAALVVFVVSYMPYHIMIVTFVSMQFTGQFTDENINTFYMANQFFEAMCSVSSCLDPLLYILASKRFQRSWKSLRSGTGRLCLRASRRVGVQDTV</sequence>
<dbReference type="Ensembl" id="ENSPNAT00000019140.2">
    <property type="protein sequence ID" value="ENSPNAP00000011992.2"/>
    <property type="gene ID" value="ENSPNAG00000017718.2"/>
</dbReference>
<dbReference type="InterPro" id="IPR017452">
    <property type="entry name" value="GPCR_Rhodpsn_7TM"/>
</dbReference>
<dbReference type="GO" id="GO:0004930">
    <property type="term" value="F:G protein-coupled receptor activity"/>
    <property type="evidence" value="ECO:0007669"/>
    <property type="project" value="UniProtKB-KW"/>
</dbReference>
<accession>A0A3B4CJ09</accession>
<feature type="transmembrane region" description="Helical" evidence="9">
    <location>
        <begin position="12"/>
        <end position="35"/>
    </location>
</feature>
<name>A0A3B4CJ09_PYGNA</name>
<evidence type="ECO:0000256" key="5">
    <source>
        <dbReference type="ARBA" id="ARBA00023040"/>
    </source>
</evidence>
<proteinExistence type="predicted"/>
<keyword evidence="2" id="KW-1003">Cell membrane</keyword>
<keyword evidence="7" id="KW-0675">Receptor</keyword>
<reference evidence="11 12" key="1">
    <citation type="submission" date="2020-10" db="EMBL/GenBank/DDBJ databases">
        <title>Pygocentrus nattereri (red-bellied piranha) genome, fPygNat1, primary haplotype.</title>
        <authorList>
            <person name="Myers G."/>
            <person name="Meyer A."/>
            <person name="Karagic N."/>
            <person name="Pippel M."/>
            <person name="Winkler S."/>
            <person name="Tracey A."/>
            <person name="Wood J."/>
            <person name="Formenti G."/>
            <person name="Howe K."/>
            <person name="Fedrigo O."/>
            <person name="Jarvis E.D."/>
        </authorList>
    </citation>
    <scope>NUCLEOTIDE SEQUENCE [LARGE SCALE GENOMIC DNA]</scope>
</reference>
<dbReference type="PANTHER" id="PTHR24231">
    <property type="entry name" value="PURINOCEPTOR-RELATED G-PROTEIN COUPLED RECEPTOR"/>
    <property type="match status" value="1"/>
</dbReference>
<keyword evidence="6 9" id="KW-0472">Membrane</keyword>
<dbReference type="OMA" id="TVCMDHI"/>
<evidence type="ECO:0000256" key="3">
    <source>
        <dbReference type="ARBA" id="ARBA00022692"/>
    </source>
</evidence>
<keyword evidence="4 9" id="KW-1133">Transmembrane helix</keyword>
<evidence type="ECO:0000256" key="8">
    <source>
        <dbReference type="ARBA" id="ARBA00023224"/>
    </source>
</evidence>
<dbReference type="Gene3D" id="1.20.1070.10">
    <property type="entry name" value="Rhodopsin 7-helix transmembrane proteins"/>
    <property type="match status" value="1"/>
</dbReference>
<feature type="domain" description="G-protein coupled receptors family 1 profile" evidence="10">
    <location>
        <begin position="27"/>
        <end position="286"/>
    </location>
</feature>
<comment type="subcellular location">
    <subcellularLocation>
        <location evidence="1">Cell membrane</location>
        <topology evidence="1">Multi-pass membrane protein</topology>
    </subcellularLocation>
</comment>
<dbReference type="SUPFAM" id="SSF81321">
    <property type="entry name" value="Family A G protein-coupled receptor-like"/>
    <property type="match status" value="1"/>
</dbReference>
<evidence type="ECO:0000313" key="12">
    <source>
        <dbReference type="Proteomes" id="UP001501920"/>
    </source>
</evidence>
<evidence type="ECO:0000256" key="4">
    <source>
        <dbReference type="ARBA" id="ARBA00022989"/>
    </source>
</evidence>
<dbReference type="InterPro" id="IPR000276">
    <property type="entry name" value="GPCR_Rhodpsn"/>
</dbReference>
<evidence type="ECO:0000256" key="6">
    <source>
        <dbReference type="ARBA" id="ARBA00023136"/>
    </source>
</evidence>
<protein>
    <recommendedName>
        <fullName evidence="10">G-protein coupled receptors family 1 profile domain-containing protein</fullName>
    </recommendedName>
</protein>
<dbReference type="GeneTree" id="ENSGT01150000286937"/>
<reference evidence="11" key="3">
    <citation type="submission" date="2025-09" db="UniProtKB">
        <authorList>
            <consortium name="Ensembl"/>
        </authorList>
    </citation>
    <scope>IDENTIFICATION</scope>
</reference>
<dbReference type="PRINTS" id="PR01157">
    <property type="entry name" value="P2YPURNOCPTR"/>
</dbReference>
<dbReference type="Pfam" id="PF00001">
    <property type="entry name" value="7tm_1"/>
    <property type="match status" value="1"/>
</dbReference>
<dbReference type="CDD" id="cd14982">
    <property type="entry name" value="7tmA_purinoceptor-like"/>
    <property type="match status" value="1"/>
</dbReference>
<evidence type="ECO:0000256" key="2">
    <source>
        <dbReference type="ARBA" id="ARBA00022475"/>
    </source>
</evidence>
<feature type="transmembrane region" description="Helical" evidence="9">
    <location>
        <begin position="47"/>
        <end position="69"/>
    </location>
</feature>
<keyword evidence="8" id="KW-0807">Transducer</keyword>
<dbReference type="PROSITE" id="PS50262">
    <property type="entry name" value="G_PROTEIN_RECEP_F1_2"/>
    <property type="match status" value="1"/>
</dbReference>
<dbReference type="AlphaFoldDB" id="A0A3B4CJ09"/>
<feature type="transmembrane region" description="Helical" evidence="9">
    <location>
        <begin position="89"/>
        <end position="106"/>
    </location>
</feature>
<evidence type="ECO:0000259" key="10">
    <source>
        <dbReference type="PROSITE" id="PS50262"/>
    </source>
</evidence>
<dbReference type="Proteomes" id="UP001501920">
    <property type="component" value="Chromosome 11"/>
</dbReference>